<keyword evidence="1" id="KW-0051">Antiviral defense</keyword>
<name>A0A1V3A0F8_9GAMM</name>
<dbReference type="InterPro" id="IPR052216">
    <property type="entry name" value="CRISPR_Csm3_endoribonuclease"/>
</dbReference>
<comment type="caution">
    <text evidence="3">The sequence shown here is derived from an EMBL/GenBank/DDBJ whole genome shotgun (WGS) entry which is preliminary data.</text>
</comment>
<evidence type="ECO:0000313" key="3">
    <source>
        <dbReference type="EMBL" id="OOC10834.1"/>
    </source>
</evidence>
<proteinExistence type="predicted"/>
<reference evidence="3 4" key="1">
    <citation type="submission" date="2017-02" db="EMBL/GenBank/DDBJ databases">
        <title>Genomic diversity within the haloalkaliphilic genus Thioalkalivibrio.</title>
        <authorList>
            <person name="Ahn A.-C."/>
            <person name="Meier-Kolthoff J."/>
            <person name="Overmars L."/>
            <person name="Richter M."/>
            <person name="Woyke T."/>
            <person name="Sorokin D.Y."/>
            <person name="Muyzer G."/>
        </authorList>
    </citation>
    <scope>NUCLEOTIDE SEQUENCE [LARGE SCALE GENOMIC DNA]</scope>
    <source>
        <strain evidence="3 4">HL17</strain>
    </source>
</reference>
<dbReference type="PANTHER" id="PTHR35579:SF6">
    <property type="entry name" value="DUF324 DOMAIN-CONTAINING PROTEIN"/>
    <property type="match status" value="1"/>
</dbReference>
<evidence type="ECO:0000313" key="4">
    <source>
        <dbReference type="Proteomes" id="UP000189177"/>
    </source>
</evidence>
<feature type="domain" description="CRISPR type III-associated protein" evidence="2">
    <location>
        <begin position="300"/>
        <end position="453"/>
    </location>
</feature>
<keyword evidence="4" id="KW-1185">Reference proteome</keyword>
<dbReference type="Pfam" id="PF03787">
    <property type="entry name" value="RAMPs"/>
    <property type="match status" value="2"/>
</dbReference>
<dbReference type="AlphaFoldDB" id="A0A1V3A0F8"/>
<feature type="domain" description="CRISPR type III-associated protein" evidence="2">
    <location>
        <begin position="14"/>
        <end position="201"/>
    </location>
</feature>
<dbReference type="Proteomes" id="UP000189177">
    <property type="component" value="Unassembled WGS sequence"/>
</dbReference>
<evidence type="ECO:0000256" key="1">
    <source>
        <dbReference type="ARBA" id="ARBA00023118"/>
    </source>
</evidence>
<dbReference type="RefSeq" id="WP_077243735.1">
    <property type="nucleotide sequence ID" value="NZ_MUZR01000008.1"/>
</dbReference>
<organism evidence="3 4">
    <name type="scientific">Thioalkalivibrio halophilus</name>
    <dbReference type="NCBI Taxonomy" id="252474"/>
    <lineage>
        <taxon>Bacteria</taxon>
        <taxon>Pseudomonadati</taxon>
        <taxon>Pseudomonadota</taxon>
        <taxon>Gammaproteobacteria</taxon>
        <taxon>Chromatiales</taxon>
        <taxon>Ectothiorhodospiraceae</taxon>
        <taxon>Thioalkalivibrio</taxon>
    </lineage>
</organism>
<dbReference type="PANTHER" id="PTHR35579">
    <property type="entry name" value="CRISPR SYSTEM CMS ENDORIBONUCLEASE CSM3"/>
    <property type="match status" value="1"/>
</dbReference>
<dbReference type="OrthoDB" id="9789361at2"/>
<sequence>MIPELPVHDFARVTLEAETPHAIGSGAGDATHDLVLMRDANHLPTLPASGLAGVLRHACADEYGDTVADRLFGHLEGEGRGEGRISRVQVFWGLVHDSQDRPVEGLREEEDVRGDALLSRLSRSHPLIRQRVRLNHRGAADDRGKFDVTLAPRGTRYTFLLGHWSDGSDAASREWDGLLRLLQSPALRLGRGTRAGSGAFRVAELHMARWDLRTPEGREGFRKRPRHRASRDGLQALTPGDTAFRIPGVELDLQAEAGWRIGGGEHPLGEYSGTKEPDNMLPQSEPVIEWRDGRGTWTRPRPVVPASAIKGALAHRVAFHHRRLTGEFINPDGPPPDAERSEAVRCLFGHASDRDASGLAGAVIINDTYLEPDPQVHAPLHNRIDRFTGGVQRGALFQEEQLWRSRLPLRLHILPRRDIPVPVEVREALDLALRDLARGWLPLGAGGSRGLGGFAAEHDPEWNDDGAWVAGQDAPTLNAEGDTAR</sequence>
<accession>A0A1V3A0F8</accession>
<dbReference type="CDD" id="cd09726">
    <property type="entry name" value="RAMP_I_III"/>
    <property type="match status" value="2"/>
</dbReference>
<dbReference type="InterPro" id="IPR005537">
    <property type="entry name" value="RAMP_III_fam"/>
</dbReference>
<gene>
    <name evidence="3" type="ORF">B1A74_03115</name>
</gene>
<evidence type="ECO:0000259" key="2">
    <source>
        <dbReference type="Pfam" id="PF03787"/>
    </source>
</evidence>
<protein>
    <recommendedName>
        <fullName evidence="2">CRISPR type III-associated protein domain-containing protein</fullName>
    </recommendedName>
</protein>
<dbReference type="EMBL" id="MUZR01000008">
    <property type="protein sequence ID" value="OOC10834.1"/>
    <property type="molecule type" value="Genomic_DNA"/>
</dbReference>
<dbReference type="GO" id="GO:0051607">
    <property type="term" value="P:defense response to virus"/>
    <property type="evidence" value="ECO:0007669"/>
    <property type="project" value="UniProtKB-KW"/>
</dbReference>
<dbReference type="STRING" id="252474.B1A74_03115"/>